<dbReference type="PANTHER" id="PTHR35392">
    <property type="entry name" value="ZN(II)2CYS6 TRANSCRIPTION FACTOR (EUROFUNG)-RELATED-RELATED"/>
    <property type="match status" value="1"/>
</dbReference>
<dbReference type="InterPro" id="IPR052973">
    <property type="entry name" value="Fungal_sec-metab_reg_TF"/>
</dbReference>
<dbReference type="InterPro" id="IPR036864">
    <property type="entry name" value="Zn2-C6_fun-type_DNA-bd_sf"/>
</dbReference>
<dbReference type="VEuPathDB" id="FungiDB:BTJ68_11378"/>
<feature type="compositionally biased region" description="Basic residues" evidence="1">
    <location>
        <begin position="405"/>
        <end position="424"/>
    </location>
</feature>
<protein>
    <recommendedName>
        <fullName evidence="4">Zn(2)-C6 fungal-type domain-containing protein</fullName>
    </recommendedName>
</protein>
<evidence type="ECO:0000256" key="1">
    <source>
        <dbReference type="SAM" id="MobiDB-lite"/>
    </source>
</evidence>
<dbReference type="AlphaFoldDB" id="A0A3M6YXG7"/>
<gene>
    <name evidence="2" type="ORF">D0868_05190</name>
</gene>
<name>A0A3M6YXG7_HORWE</name>
<feature type="region of interest" description="Disordered" evidence="1">
    <location>
        <begin position="341"/>
        <end position="430"/>
    </location>
</feature>
<organism evidence="2 3">
    <name type="scientific">Hortaea werneckii</name>
    <name type="common">Black yeast</name>
    <name type="synonym">Cladosporium werneckii</name>
    <dbReference type="NCBI Taxonomy" id="91943"/>
    <lineage>
        <taxon>Eukaryota</taxon>
        <taxon>Fungi</taxon>
        <taxon>Dikarya</taxon>
        <taxon>Ascomycota</taxon>
        <taxon>Pezizomycotina</taxon>
        <taxon>Dothideomycetes</taxon>
        <taxon>Dothideomycetidae</taxon>
        <taxon>Mycosphaerellales</taxon>
        <taxon>Teratosphaeriaceae</taxon>
        <taxon>Hortaea</taxon>
    </lineage>
</organism>
<dbReference type="EMBL" id="QWIK01000352">
    <property type="protein sequence ID" value="RMY07738.1"/>
    <property type="molecule type" value="Genomic_DNA"/>
</dbReference>
<evidence type="ECO:0000313" key="3">
    <source>
        <dbReference type="Proteomes" id="UP000282582"/>
    </source>
</evidence>
<feature type="region of interest" description="Disordered" evidence="1">
    <location>
        <begin position="59"/>
        <end position="93"/>
    </location>
</feature>
<proteinExistence type="predicted"/>
<evidence type="ECO:0000313" key="2">
    <source>
        <dbReference type="EMBL" id="RMY07738.1"/>
    </source>
</evidence>
<dbReference type="GO" id="GO:0000981">
    <property type="term" value="F:DNA-binding transcription factor activity, RNA polymerase II-specific"/>
    <property type="evidence" value="ECO:0007669"/>
    <property type="project" value="InterPro"/>
</dbReference>
<dbReference type="PANTHER" id="PTHR35392:SF1">
    <property type="entry name" value="ZN(II)2CYS6 TRANSCRIPTION FACTOR (EUROFUNG)"/>
    <property type="match status" value="1"/>
</dbReference>
<reference evidence="2 3" key="1">
    <citation type="journal article" date="2018" name="BMC Genomics">
        <title>Genomic evidence for intraspecific hybridization in a clonal and extremely halotolerant yeast.</title>
        <authorList>
            <person name="Gostincar C."/>
            <person name="Stajich J.E."/>
            <person name="Zupancic J."/>
            <person name="Zalar P."/>
            <person name="Gunde-Cimerman N."/>
        </authorList>
    </citation>
    <scope>NUCLEOTIDE SEQUENCE [LARGE SCALE GENOMIC DNA]</scope>
    <source>
        <strain evidence="2 3">EXF-6654</strain>
    </source>
</reference>
<feature type="compositionally biased region" description="Polar residues" evidence="1">
    <location>
        <begin position="120"/>
        <end position="132"/>
    </location>
</feature>
<dbReference type="GO" id="GO:0008270">
    <property type="term" value="F:zinc ion binding"/>
    <property type="evidence" value="ECO:0007669"/>
    <property type="project" value="InterPro"/>
</dbReference>
<evidence type="ECO:0008006" key="4">
    <source>
        <dbReference type="Google" id="ProtNLM"/>
    </source>
</evidence>
<feature type="compositionally biased region" description="Polar residues" evidence="1">
    <location>
        <begin position="70"/>
        <end position="93"/>
    </location>
</feature>
<comment type="caution">
    <text evidence="2">The sequence shown here is derived from an EMBL/GenBank/DDBJ whole genome shotgun (WGS) entry which is preliminary data.</text>
</comment>
<dbReference type="Proteomes" id="UP000282582">
    <property type="component" value="Unassembled WGS sequence"/>
</dbReference>
<accession>A0A3M6YXG7</accession>
<sequence length="876" mass="99054">MTAIVFGPAVPFGFDSGLDDFNEGYQWERKARTMTTDTSFQRMLDGNDADAQYATHSLLAPSDTAKSPDRSSQQNASTTDASNSHSPNTSSFVLTPASTNLDFTLSGDLSSFEQPDESDVISTSGGSHTSPYSEDYVHIDRHFIGEPSFRMDANDQNQATSRSVAHDIHTYQTSAPLDSLFPSMAGSQFSVNNMAELSRHAGTDYEQGAQFGNLSVAGNYSSSDEGFDRSSMAFEDDLSSHPGTFDAAIETSFGTQMDLSSSCNQTFGSTFSTNSPLLSQMHARPREQPNAVHTRAAQGAYSGITQQAWPQALPGRWGHADYHAPGMMDCNYFPQQYPAAASFPPARPPQANQNTIQSSPVHPHSVPASRHPSELAKQSSSSTTPSSRQLKPAVSGTHAPAHPSQSKRGHPRGGREKGKRLAPKTRHESSEMRKKGACWRCVMQRDKCSEGMPCKRCVENDLKGVSMYFPCDRSKLPDLVFDFLPPSMTWMHQKQTIEDCVKDQVLEWDLQNSRDVYLTCGYGPALPWKLYEFKPRTNELTGQFQYLQDPTTGTTVRQQKYAPPFGLTKLDTSDDRHFDTYLELLLRREYLWDFGWTCFEEETQIDDFQARLLELVCKLYTNAQDYDLRELLRKIIKMMLITYIMGHALTIEENTAWGVVSSIRHSPRPDRIPPHTSPKLANRQLKFFFCILRNKVYGDILNWQQQTLHSSGKKEETWLSAFCVMLGFAMVLEEVQRTIYLQADAKAMRGEVPRAQADFEAYNACERIDKRFDLLVGLFQCKYRDKKWSTGSFGRQTPELYYLHQRKFCEKLLGLLWEKSEFSTPFLMIDLRVDANVRTEEHLESRRDVPLSFETQCRFTSRLVARFLLPFLGMPE</sequence>
<feature type="compositionally biased region" description="Low complexity" evidence="1">
    <location>
        <begin position="358"/>
        <end position="370"/>
    </location>
</feature>
<dbReference type="SUPFAM" id="SSF57701">
    <property type="entry name" value="Zn2/Cys6 DNA-binding domain"/>
    <property type="match status" value="1"/>
</dbReference>
<feature type="region of interest" description="Disordered" evidence="1">
    <location>
        <begin position="106"/>
        <end position="133"/>
    </location>
</feature>